<proteinExistence type="predicted"/>
<evidence type="ECO:0000313" key="1">
    <source>
        <dbReference type="Proteomes" id="UP000887579"/>
    </source>
</evidence>
<organism evidence="1 2">
    <name type="scientific">Panagrolaimus sp. ES5</name>
    <dbReference type="NCBI Taxonomy" id="591445"/>
    <lineage>
        <taxon>Eukaryota</taxon>
        <taxon>Metazoa</taxon>
        <taxon>Ecdysozoa</taxon>
        <taxon>Nematoda</taxon>
        <taxon>Chromadorea</taxon>
        <taxon>Rhabditida</taxon>
        <taxon>Tylenchina</taxon>
        <taxon>Panagrolaimomorpha</taxon>
        <taxon>Panagrolaimoidea</taxon>
        <taxon>Panagrolaimidae</taxon>
        <taxon>Panagrolaimus</taxon>
    </lineage>
</organism>
<accession>A0AC34GXQ6</accession>
<dbReference type="WBParaSite" id="ES5_v2.g9695.t1">
    <property type="protein sequence ID" value="ES5_v2.g9695.t1"/>
    <property type="gene ID" value="ES5_v2.g9695"/>
</dbReference>
<name>A0AC34GXQ6_9BILA</name>
<dbReference type="Proteomes" id="UP000887579">
    <property type="component" value="Unplaced"/>
</dbReference>
<evidence type="ECO:0000313" key="2">
    <source>
        <dbReference type="WBParaSite" id="ES5_v2.g9695.t1"/>
    </source>
</evidence>
<protein>
    <submittedName>
        <fullName evidence="2">Uncharacterized protein</fullName>
    </submittedName>
</protein>
<sequence length="1406" mass="160470">MWITARSLYHQLSRVLTELDNEPLSEELVKNLRDNIQYIKSPLTNKPKNASQRALCEPGKAVILSNGQRFEYDRVITDEAKILSDLFDINEVDAVELILTGELQTRNFNTLPRGLCAVLCYYQAHRHFILVLKMLLRLKTVADDMMPTILIEFVDSLLKDKELFKRILSILQNFNVKSEFEKLQQPKFNGLGTVEHQRALSECIEDIGKSCYEILCIFCHNSPVELHAEILESLFTAMQAVPLEQDSLRLSVANLAIWTSILVFINPTKIKHSQNVQQIFEIFHKNLYQKWKNPTACASIAFCFGIAVKCARNYPGGFRNQMVVEESKLLDTALDNCALQFIRTCILDVPNYSSFEVTVDIVDSFIKSFLCYFQEKNQELFNICEDELLRINDVDEDYMKKPNLYYLKFLDMVTQAYAGDSPKMSALCEQFTLSKYTPLVNFLTTARNIGAPKLFIPYIEMITTFCKTERVAQFVFQFFTGDERSMATWDRLFNGLSQYLNDFNGKQRNFNWQTKAASTPQKITSTELAGILTFLRLAKIVAEKSDDARLGFYESHRWNIVDITTGMLIEPFPASLKGELYEFLASLAIDERASMRIWSSLIQKKICTFDNKVLHGIQEEFQKEKANGFYNCTMGFLKLVSRLLSRKNVPTSKELTPFLQFITGSIMGTFGDGKFSNTDQLYVMLTLCIDSLYQLLRHFYITTESVANNKTQVYILGEILNDTDLSRIILLLLTECSNRIEDYSPNNELRDKLSLSCLRLLTVAIGHRQSFIVAIRKTGVSKLVATLEKLFLSPLSIKANTTYLNILMSFVSTSENLIKHTFFVVKILRELVSQRPSLQAQLVSVLFSQKELYQSIFTRLTSVYDDEMSISPNDIPLFDLPDITEATKIPRLRGEIARLIIEIFVDSLEADPTKPNLTYLFCGFDLNNIGTSILTTMDTVGESTSCLQSFINITEIFIAHIDPFNASFAALFEPTLRLFLRMLSFKTESSTVMLQYLRVHYDLIYRLTTSPAFQKIDYIDNIQDGNETTQQQFTTTFIDINQPSCTDPIFRRAVQGIILQLAAIELTSLLAMGQTSEPQKFYASLFSPAIQHVVVEDGDESSIIPAPMKELPLIWALLENSKADCEQLPLPTLKKFHDRRIDEILGICLRDNGIGVEQYDVLYLQFLLITEIDSIISAEIREIEMECQSILRYCTRYNARRLVEASCVHLLSGWVAVMNTLAFFAPVNFIEVETQRLYLVDALFLILKYTGDIKVNDEVAGGISNTVYRLVTSIADLVALDSSIENRRILLGDILTHLFHYLISSEYAKCVSFKLDLYGSIMKIFTLCCIKNDEKEEQNFTNGDLSFGALESILKERKEYHSSWGSIFAELSENVIRAISEDINFAPFQLKRIFTSKINATYSNSG</sequence>
<reference evidence="2" key="1">
    <citation type="submission" date="2022-11" db="UniProtKB">
        <authorList>
            <consortium name="WormBaseParasite"/>
        </authorList>
    </citation>
    <scope>IDENTIFICATION</scope>
</reference>